<evidence type="ECO:0000313" key="3">
    <source>
        <dbReference type="Proteomes" id="UP000054558"/>
    </source>
</evidence>
<feature type="domain" description="Reverse transcriptase Ty1/copia-type" evidence="1">
    <location>
        <begin position="1"/>
        <end position="154"/>
    </location>
</feature>
<dbReference type="STRING" id="105231.A0A1Y1IQ07"/>
<reference evidence="2 3" key="1">
    <citation type="journal article" date="2014" name="Nat. Commun.">
        <title>Klebsormidium flaccidum genome reveals primary factors for plant terrestrial adaptation.</title>
        <authorList>
            <person name="Hori K."/>
            <person name="Maruyama F."/>
            <person name="Fujisawa T."/>
            <person name="Togashi T."/>
            <person name="Yamamoto N."/>
            <person name="Seo M."/>
            <person name="Sato S."/>
            <person name="Yamada T."/>
            <person name="Mori H."/>
            <person name="Tajima N."/>
            <person name="Moriyama T."/>
            <person name="Ikeuchi M."/>
            <person name="Watanabe M."/>
            <person name="Wada H."/>
            <person name="Kobayashi K."/>
            <person name="Saito M."/>
            <person name="Masuda T."/>
            <person name="Sasaki-Sekimoto Y."/>
            <person name="Mashiguchi K."/>
            <person name="Awai K."/>
            <person name="Shimojima M."/>
            <person name="Masuda S."/>
            <person name="Iwai M."/>
            <person name="Nobusawa T."/>
            <person name="Narise T."/>
            <person name="Kondo S."/>
            <person name="Saito H."/>
            <person name="Sato R."/>
            <person name="Murakawa M."/>
            <person name="Ihara Y."/>
            <person name="Oshima-Yamada Y."/>
            <person name="Ohtaka K."/>
            <person name="Satoh M."/>
            <person name="Sonobe K."/>
            <person name="Ishii M."/>
            <person name="Ohtani R."/>
            <person name="Kanamori-Sato M."/>
            <person name="Honoki R."/>
            <person name="Miyazaki D."/>
            <person name="Mochizuki H."/>
            <person name="Umetsu J."/>
            <person name="Higashi K."/>
            <person name="Shibata D."/>
            <person name="Kamiya Y."/>
            <person name="Sato N."/>
            <person name="Nakamura Y."/>
            <person name="Tabata S."/>
            <person name="Ida S."/>
            <person name="Kurokawa K."/>
            <person name="Ohta H."/>
        </authorList>
    </citation>
    <scope>NUCLEOTIDE SEQUENCE [LARGE SCALE GENOMIC DNA]</scope>
    <source>
        <strain evidence="2 3">NIES-2285</strain>
    </source>
</reference>
<dbReference type="SUPFAM" id="SSF56672">
    <property type="entry name" value="DNA/RNA polymerases"/>
    <property type="match status" value="1"/>
</dbReference>
<name>A0A1Y1IQ07_KLENI</name>
<dbReference type="InterPro" id="IPR043502">
    <property type="entry name" value="DNA/RNA_pol_sf"/>
</dbReference>
<dbReference type="OMA" id="NMHEANS"/>
<sequence length="223" mass="24710">MDVKIAFLNGELEEEIYMQQPQGYEQGGLNVVCHLKRTLYGLRQAPRARHTRLKEELGNFEIVASLTDTALFLGVVDGERAYLIVWVDDILVAARGAERIAKVKAHLAEKFNVRDLGEATYFLGMEVARDREARTLKLTQKKLAGELFGWHGLAGARARSVLLGAGEKSIEAHRRDSSLCAGAGARKEVQFAYCKTEDMKADIFTKALAPGKFLKCKKEIGVA</sequence>
<accession>A0A1Y1IQ07</accession>
<dbReference type="Pfam" id="PF07727">
    <property type="entry name" value="RVT_2"/>
    <property type="match status" value="1"/>
</dbReference>
<keyword evidence="3" id="KW-1185">Reference proteome</keyword>
<evidence type="ECO:0000259" key="1">
    <source>
        <dbReference type="Pfam" id="PF07727"/>
    </source>
</evidence>
<gene>
    <name evidence="2" type="ORF">KFL_007630020</name>
</gene>
<dbReference type="OrthoDB" id="913156at2759"/>
<evidence type="ECO:0000313" key="2">
    <source>
        <dbReference type="EMBL" id="GAQ91311.1"/>
    </source>
</evidence>
<dbReference type="Proteomes" id="UP000054558">
    <property type="component" value="Unassembled WGS sequence"/>
</dbReference>
<protein>
    <recommendedName>
        <fullName evidence="1">Reverse transcriptase Ty1/copia-type domain-containing protein</fullName>
    </recommendedName>
</protein>
<proteinExistence type="predicted"/>
<dbReference type="InterPro" id="IPR013103">
    <property type="entry name" value="RVT_2"/>
</dbReference>
<dbReference type="AlphaFoldDB" id="A0A1Y1IQ07"/>
<organism evidence="2 3">
    <name type="scientific">Klebsormidium nitens</name>
    <name type="common">Green alga</name>
    <name type="synonym">Ulothrix nitens</name>
    <dbReference type="NCBI Taxonomy" id="105231"/>
    <lineage>
        <taxon>Eukaryota</taxon>
        <taxon>Viridiplantae</taxon>
        <taxon>Streptophyta</taxon>
        <taxon>Klebsormidiophyceae</taxon>
        <taxon>Klebsormidiales</taxon>
        <taxon>Klebsormidiaceae</taxon>
        <taxon>Klebsormidium</taxon>
    </lineage>
</organism>
<dbReference type="EMBL" id="DF237712">
    <property type="protein sequence ID" value="GAQ91311.1"/>
    <property type="molecule type" value="Genomic_DNA"/>
</dbReference>